<dbReference type="InterPro" id="IPR036864">
    <property type="entry name" value="Zn2-C6_fun-type_DNA-bd_sf"/>
</dbReference>
<gene>
    <name evidence="2" type="ORF">CC80DRAFT_539481</name>
</gene>
<dbReference type="GO" id="GO:0008270">
    <property type="term" value="F:zinc ion binding"/>
    <property type="evidence" value="ECO:0007669"/>
    <property type="project" value="InterPro"/>
</dbReference>
<dbReference type="EMBL" id="ML977023">
    <property type="protein sequence ID" value="KAF1950760.1"/>
    <property type="molecule type" value="Genomic_DNA"/>
</dbReference>
<evidence type="ECO:0000313" key="3">
    <source>
        <dbReference type="Proteomes" id="UP000800035"/>
    </source>
</evidence>
<dbReference type="OrthoDB" id="3777260at2759"/>
<keyword evidence="3" id="KW-1185">Reference proteome</keyword>
<sequence>MVGGGVEVVHADNKRLVKLNESLAKKNGRFTGELMLRKAAQSKVKHLVSENAVLRRENDSLMGWAKSMLEKGGETGSLQHFNNIPSVMNQEWEEPHQSVRTRSQTSGGILSSLDILRSSDDTLKRPSDGDDDAPPSKKAKADTTSTLTEGTEQVPKTGRMVTCSQCYVHNFTCDHATPCTSCRERDVGYIVFYATLYIHYYLYTSPYAPTLKVNKMLALHI</sequence>
<feature type="region of interest" description="Disordered" evidence="1">
    <location>
        <begin position="119"/>
        <end position="154"/>
    </location>
</feature>
<feature type="compositionally biased region" description="Polar residues" evidence="1">
    <location>
        <begin position="142"/>
        <end position="151"/>
    </location>
</feature>
<dbReference type="GO" id="GO:0000981">
    <property type="term" value="F:DNA-binding transcription factor activity, RNA polymerase II-specific"/>
    <property type="evidence" value="ECO:0007669"/>
    <property type="project" value="InterPro"/>
</dbReference>
<proteinExistence type="predicted"/>
<evidence type="ECO:0000256" key="1">
    <source>
        <dbReference type="SAM" id="MobiDB-lite"/>
    </source>
</evidence>
<name>A0A6A5TEU2_9PLEO</name>
<protein>
    <submittedName>
        <fullName evidence="2">Uncharacterized protein</fullName>
    </submittedName>
</protein>
<accession>A0A6A5TEU2</accession>
<evidence type="ECO:0000313" key="2">
    <source>
        <dbReference type="EMBL" id="KAF1950760.1"/>
    </source>
</evidence>
<dbReference type="Proteomes" id="UP000800035">
    <property type="component" value="Unassembled WGS sequence"/>
</dbReference>
<dbReference type="AlphaFoldDB" id="A0A6A5TEU2"/>
<feature type="compositionally biased region" description="Basic and acidic residues" evidence="1">
    <location>
        <begin position="119"/>
        <end position="128"/>
    </location>
</feature>
<dbReference type="SUPFAM" id="SSF57701">
    <property type="entry name" value="Zn2/Cys6 DNA-binding domain"/>
    <property type="match status" value="1"/>
</dbReference>
<reference evidence="2" key="1">
    <citation type="journal article" date="2020" name="Stud. Mycol.">
        <title>101 Dothideomycetes genomes: a test case for predicting lifestyles and emergence of pathogens.</title>
        <authorList>
            <person name="Haridas S."/>
            <person name="Albert R."/>
            <person name="Binder M."/>
            <person name="Bloem J."/>
            <person name="Labutti K."/>
            <person name="Salamov A."/>
            <person name="Andreopoulos B."/>
            <person name="Baker S."/>
            <person name="Barry K."/>
            <person name="Bills G."/>
            <person name="Bluhm B."/>
            <person name="Cannon C."/>
            <person name="Castanera R."/>
            <person name="Culley D."/>
            <person name="Daum C."/>
            <person name="Ezra D."/>
            <person name="Gonzalez J."/>
            <person name="Henrissat B."/>
            <person name="Kuo A."/>
            <person name="Liang C."/>
            <person name="Lipzen A."/>
            <person name="Lutzoni F."/>
            <person name="Magnuson J."/>
            <person name="Mondo S."/>
            <person name="Nolan M."/>
            <person name="Ohm R."/>
            <person name="Pangilinan J."/>
            <person name="Park H.-J."/>
            <person name="Ramirez L."/>
            <person name="Alfaro M."/>
            <person name="Sun H."/>
            <person name="Tritt A."/>
            <person name="Yoshinaga Y."/>
            <person name="Zwiers L.-H."/>
            <person name="Turgeon B."/>
            <person name="Goodwin S."/>
            <person name="Spatafora J."/>
            <person name="Crous P."/>
            <person name="Grigoriev I."/>
        </authorList>
    </citation>
    <scope>NUCLEOTIDE SEQUENCE</scope>
    <source>
        <strain evidence="2">CBS 675.92</strain>
    </source>
</reference>
<organism evidence="2 3">
    <name type="scientific">Byssothecium circinans</name>
    <dbReference type="NCBI Taxonomy" id="147558"/>
    <lineage>
        <taxon>Eukaryota</taxon>
        <taxon>Fungi</taxon>
        <taxon>Dikarya</taxon>
        <taxon>Ascomycota</taxon>
        <taxon>Pezizomycotina</taxon>
        <taxon>Dothideomycetes</taxon>
        <taxon>Pleosporomycetidae</taxon>
        <taxon>Pleosporales</taxon>
        <taxon>Massarineae</taxon>
        <taxon>Massarinaceae</taxon>
        <taxon>Byssothecium</taxon>
    </lineage>
</organism>